<evidence type="ECO:0000256" key="3">
    <source>
        <dbReference type="SAM" id="SignalP"/>
    </source>
</evidence>
<dbReference type="Pfam" id="PF01464">
    <property type="entry name" value="SLT"/>
    <property type="match status" value="1"/>
</dbReference>
<evidence type="ECO:0000259" key="4">
    <source>
        <dbReference type="Pfam" id="PF01464"/>
    </source>
</evidence>
<dbReference type="Proteomes" id="UP000196655">
    <property type="component" value="Unassembled WGS sequence"/>
</dbReference>
<comment type="similarity">
    <text evidence="1">Belongs to the transglycosylase Slt family.</text>
</comment>
<organism evidence="5 6">
    <name type="scientific">Inquilinus limosus</name>
    <dbReference type="NCBI Taxonomy" id="171674"/>
    <lineage>
        <taxon>Bacteria</taxon>
        <taxon>Pseudomonadati</taxon>
        <taxon>Pseudomonadota</taxon>
        <taxon>Alphaproteobacteria</taxon>
        <taxon>Rhodospirillales</taxon>
        <taxon>Rhodospirillaceae</taxon>
        <taxon>Inquilinus</taxon>
    </lineage>
</organism>
<proteinExistence type="inferred from homology"/>
<comment type="caution">
    <text evidence="5">The sequence shown here is derived from an EMBL/GenBank/DDBJ whole genome shotgun (WGS) entry which is preliminary data.</text>
</comment>
<dbReference type="RefSeq" id="WP_088149894.1">
    <property type="nucleotide sequence ID" value="NZ_NHON01000006.1"/>
</dbReference>
<dbReference type="AlphaFoldDB" id="A0A211ZSR3"/>
<feature type="chain" id="PRO_5012013062" description="Transglycosylase SLT domain-containing protein" evidence="3">
    <location>
        <begin position="24"/>
        <end position="280"/>
    </location>
</feature>
<evidence type="ECO:0000313" key="5">
    <source>
        <dbReference type="EMBL" id="OWJ68244.1"/>
    </source>
</evidence>
<dbReference type="PANTHER" id="PTHR37423">
    <property type="entry name" value="SOLUBLE LYTIC MUREIN TRANSGLYCOSYLASE-RELATED"/>
    <property type="match status" value="1"/>
</dbReference>
<keyword evidence="6" id="KW-1185">Reference proteome</keyword>
<reference evidence="6" key="1">
    <citation type="submission" date="2017-05" db="EMBL/GenBank/DDBJ databases">
        <authorList>
            <person name="Macchi M."/>
            <person name="Festa S."/>
            <person name="Coppotelli B.M."/>
            <person name="Morelli I.S."/>
        </authorList>
    </citation>
    <scope>NUCLEOTIDE SEQUENCE [LARGE SCALE GENOMIC DNA]</scope>
    <source>
        <strain evidence="6">I</strain>
    </source>
</reference>
<protein>
    <recommendedName>
        <fullName evidence="4">Transglycosylase SLT domain-containing protein</fullName>
    </recommendedName>
</protein>
<evidence type="ECO:0000256" key="2">
    <source>
        <dbReference type="ARBA" id="ARBA00009387"/>
    </source>
</evidence>
<dbReference type="InterPro" id="IPR008258">
    <property type="entry name" value="Transglycosylase_SLT_dom_1"/>
</dbReference>
<feature type="domain" description="Transglycosylase SLT" evidence="4">
    <location>
        <begin position="38"/>
        <end position="136"/>
    </location>
</feature>
<dbReference type="STRING" id="1122125.GCA_000423185_03676"/>
<dbReference type="SUPFAM" id="SSF53955">
    <property type="entry name" value="Lysozyme-like"/>
    <property type="match status" value="1"/>
</dbReference>
<evidence type="ECO:0000313" key="6">
    <source>
        <dbReference type="Proteomes" id="UP000196655"/>
    </source>
</evidence>
<dbReference type="CDD" id="cd00254">
    <property type="entry name" value="LT-like"/>
    <property type="match status" value="1"/>
</dbReference>
<dbReference type="EMBL" id="NHON01000006">
    <property type="protein sequence ID" value="OWJ68244.1"/>
    <property type="molecule type" value="Genomic_DNA"/>
</dbReference>
<sequence>MRVRSWGWVGVVWALLSCGAAGAAQGKDETVEQAVCRLIEQSAAAENLPLEFFTRLIWKESRFRPRAVSPKGARGVAQFMPGTAKLRDLEDPFDPETALPASAAFLAELRDQFGNLGLAAAGYNAGPNRVESWVGGHGFLPLETEDYVLFVTKRPADDWVPKPGAPAPSFDGSDKPCLEILASLKTEADRDELVSPTAPWHVQIAGNFSKGRALASYNRVRRRFPQLMAEIQPMIVGTRMLSMGTRRFYRVSVPAQSRAEGNQFCTRLRRAGGACIVLRN</sequence>
<accession>A0A211ZSR3</accession>
<feature type="signal peptide" evidence="3">
    <location>
        <begin position="1"/>
        <end position="23"/>
    </location>
</feature>
<evidence type="ECO:0000256" key="1">
    <source>
        <dbReference type="ARBA" id="ARBA00007734"/>
    </source>
</evidence>
<keyword evidence="3" id="KW-0732">Signal</keyword>
<dbReference type="InterPro" id="IPR023346">
    <property type="entry name" value="Lysozyme-like_dom_sf"/>
</dbReference>
<name>A0A211ZSR3_9PROT</name>
<comment type="similarity">
    <text evidence="2">Belongs to the virb1 family.</text>
</comment>
<dbReference type="OrthoDB" id="9801695at2"/>
<gene>
    <name evidence="5" type="ORF">BWR60_04900</name>
</gene>
<dbReference type="Gene3D" id="1.10.530.10">
    <property type="match status" value="1"/>
</dbReference>
<dbReference type="PROSITE" id="PS51257">
    <property type="entry name" value="PROKAR_LIPOPROTEIN"/>
    <property type="match status" value="1"/>
</dbReference>
<dbReference type="PANTHER" id="PTHR37423:SF2">
    <property type="entry name" value="MEMBRANE-BOUND LYTIC MUREIN TRANSGLYCOSYLASE C"/>
    <property type="match status" value="1"/>
</dbReference>